<dbReference type="InterPro" id="IPR000192">
    <property type="entry name" value="Aminotrans_V_dom"/>
</dbReference>
<evidence type="ECO:0000256" key="2">
    <source>
        <dbReference type="ARBA" id="ARBA00003120"/>
    </source>
</evidence>
<comment type="similarity">
    <text evidence="3">Belongs to the class-V pyridoxal-phosphate-dependent aminotransferase family. NifS/IscS subfamily.</text>
</comment>
<dbReference type="Gene3D" id="3.90.1150.10">
    <property type="entry name" value="Aspartate Aminotransferase, domain 1"/>
    <property type="match status" value="1"/>
</dbReference>
<comment type="cofactor">
    <cofactor evidence="1">
        <name>pyridoxal 5'-phosphate</name>
        <dbReference type="ChEBI" id="CHEBI:597326"/>
    </cofactor>
</comment>
<proteinExistence type="inferred from homology"/>
<dbReference type="GO" id="GO:0031071">
    <property type="term" value="F:cysteine desulfurase activity"/>
    <property type="evidence" value="ECO:0007669"/>
    <property type="project" value="UniProtKB-EC"/>
</dbReference>
<evidence type="ECO:0000256" key="4">
    <source>
        <dbReference type="ARBA" id="ARBA00013558"/>
    </source>
</evidence>
<evidence type="ECO:0000256" key="6">
    <source>
        <dbReference type="ARBA" id="ARBA00022723"/>
    </source>
</evidence>
<evidence type="ECO:0000256" key="3">
    <source>
        <dbReference type="ARBA" id="ARBA00006490"/>
    </source>
</evidence>
<evidence type="ECO:0000256" key="7">
    <source>
        <dbReference type="ARBA" id="ARBA00022898"/>
    </source>
</evidence>
<evidence type="ECO:0000313" key="13">
    <source>
        <dbReference type="Proteomes" id="UP000221538"/>
    </source>
</evidence>
<evidence type="ECO:0000259" key="11">
    <source>
        <dbReference type="Pfam" id="PF00266"/>
    </source>
</evidence>
<dbReference type="PANTHER" id="PTHR11601:SF34">
    <property type="entry name" value="CYSTEINE DESULFURASE"/>
    <property type="match status" value="1"/>
</dbReference>
<dbReference type="InterPro" id="IPR015421">
    <property type="entry name" value="PyrdxlP-dep_Trfase_major"/>
</dbReference>
<organism evidence="12 13">
    <name type="scientific">Sphingobium fuliginis (strain ATCC 27551)</name>
    <dbReference type="NCBI Taxonomy" id="336203"/>
    <lineage>
        <taxon>Bacteria</taxon>
        <taxon>Pseudomonadati</taxon>
        <taxon>Pseudomonadota</taxon>
        <taxon>Alphaproteobacteria</taxon>
        <taxon>Sphingomonadales</taxon>
        <taxon>Sphingomonadaceae</taxon>
        <taxon>Sphingobium</taxon>
    </lineage>
</organism>
<evidence type="ECO:0000256" key="5">
    <source>
        <dbReference type="ARBA" id="ARBA00022679"/>
    </source>
</evidence>
<evidence type="ECO:0000256" key="1">
    <source>
        <dbReference type="ARBA" id="ARBA00001933"/>
    </source>
</evidence>
<dbReference type="PANTHER" id="PTHR11601">
    <property type="entry name" value="CYSTEINE DESULFURYLASE FAMILY MEMBER"/>
    <property type="match status" value="1"/>
</dbReference>
<protein>
    <recommendedName>
        <fullName evidence="4">Cysteine desulfurase</fullName>
    </recommendedName>
</protein>
<dbReference type="SUPFAM" id="SSF53383">
    <property type="entry name" value="PLP-dependent transferases"/>
    <property type="match status" value="1"/>
</dbReference>
<reference evidence="12 13" key="1">
    <citation type="journal article" date="2013" name="Biodegradation">
        <title>Occurrence of 4-tert-butylphenol (4-t-BP) biodegradation in an aquatic sample caused by the presence of Spirodela polyrrhiza and isolation of a 4-t-BP-utilizing bacterium.</title>
        <authorList>
            <person name="Ogata Y."/>
            <person name="Toyama T."/>
            <person name="Yu N."/>
            <person name="Wang X."/>
            <person name="Sei K."/>
            <person name="Ike M."/>
        </authorList>
    </citation>
    <scope>NUCLEOTIDE SEQUENCE [LARGE SCALE GENOMIC DNA]</scope>
    <source>
        <strain evidence="12 13">OMI</strain>
    </source>
</reference>
<dbReference type="Gene3D" id="1.10.260.50">
    <property type="match status" value="1"/>
</dbReference>
<name>A0A292ZBJ4_SPHSA</name>
<keyword evidence="7" id="KW-0663">Pyridoxal phosphate</keyword>
<evidence type="ECO:0000256" key="10">
    <source>
        <dbReference type="ARBA" id="ARBA00050776"/>
    </source>
</evidence>
<dbReference type="InterPro" id="IPR015424">
    <property type="entry name" value="PyrdxlP-dep_Trfase"/>
</dbReference>
<sequence>MKVGGTIYLDHQATTPVDPRVFEKMAAAFTYEFGNPHASEHVIGWRAAEAIATSALQVASLVGADPDEVIFTSGATEANNLALLGLADHAERSGRRKILLSAIEHKSVLAAGRVLARRHGLDVATVRVDRHGRVDEAALAAQLNEGGVLLVSILAVNNEIGTIQAVNRIGALAGAAGALFHCDAAQAPCAIDVGDLLQNADLISLSSHKIYGPSGIGALIARRGVQPLLTPLIHGGGQQNGLRSGTLPLPLCIGFGAAAELLSGDSANEERDRVRACRDLFIETLLAEGCVVVANGPDNASRHPGNANLLLRGIAAADLLAALQPTLAASSGSACTSGIPEPSHVLRAIGLTGDEADCSIRFSFGRSTTAHEALEAARAVAAAVDRISDGTIRATL</sequence>
<dbReference type="EMBL" id="BEWI01000030">
    <property type="protein sequence ID" value="GAY20155.1"/>
    <property type="molecule type" value="Genomic_DNA"/>
</dbReference>
<dbReference type="GO" id="GO:0046872">
    <property type="term" value="F:metal ion binding"/>
    <property type="evidence" value="ECO:0007669"/>
    <property type="project" value="UniProtKB-KW"/>
</dbReference>
<dbReference type="GO" id="GO:0051536">
    <property type="term" value="F:iron-sulfur cluster binding"/>
    <property type="evidence" value="ECO:0007669"/>
    <property type="project" value="UniProtKB-KW"/>
</dbReference>
<gene>
    <name evidence="12" type="ORF">SFOMI_0677</name>
</gene>
<keyword evidence="5 12" id="KW-0808">Transferase</keyword>
<dbReference type="AlphaFoldDB" id="A0A292ZBJ4"/>
<keyword evidence="9" id="KW-0411">Iron-sulfur</keyword>
<keyword evidence="6" id="KW-0479">Metal-binding</keyword>
<evidence type="ECO:0000313" key="12">
    <source>
        <dbReference type="EMBL" id="GAY20155.1"/>
    </source>
</evidence>
<comment type="catalytic activity">
    <reaction evidence="10">
        <text>(sulfur carrier)-H + L-cysteine = (sulfur carrier)-SH + L-alanine</text>
        <dbReference type="Rhea" id="RHEA:43892"/>
        <dbReference type="Rhea" id="RHEA-COMP:14737"/>
        <dbReference type="Rhea" id="RHEA-COMP:14739"/>
        <dbReference type="ChEBI" id="CHEBI:29917"/>
        <dbReference type="ChEBI" id="CHEBI:35235"/>
        <dbReference type="ChEBI" id="CHEBI:57972"/>
        <dbReference type="ChEBI" id="CHEBI:64428"/>
        <dbReference type="EC" id="2.8.1.7"/>
    </reaction>
</comment>
<comment type="caution">
    <text evidence="12">The sequence shown here is derived from an EMBL/GenBank/DDBJ whole genome shotgun (WGS) entry which is preliminary data.</text>
</comment>
<dbReference type="Pfam" id="PF00266">
    <property type="entry name" value="Aminotran_5"/>
    <property type="match status" value="1"/>
</dbReference>
<comment type="function">
    <text evidence="2">Catalyzes the removal of elemental sulfur atoms from cysteine to produce alanine. Seems to participate in the biosynthesis of the nitrogenase metalloclusters by providing the inorganic sulfur required for the Fe-S core formation.</text>
</comment>
<accession>A0A292ZBJ4</accession>
<keyword evidence="8" id="KW-0408">Iron</keyword>
<dbReference type="PIRSF" id="PIRSF005572">
    <property type="entry name" value="NifS"/>
    <property type="match status" value="1"/>
</dbReference>
<reference evidence="12 13" key="2">
    <citation type="journal article" date="2013" name="Environ. Sci. Technol.">
        <title>The 4-tert-butylphenol-utilizing bacterium Sphingobium fuliginis OMI can degrade bisphenols via phenolic ring hydroxylation and meta-cleavage pathway.</title>
        <authorList>
            <person name="Ogata Y."/>
            <person name="Goda S."/>
            <person name="Toyama T."/>
            <person name="Sei K."/>
            <person name="Ike M."/>
        </authorList>
    </citation>
    <scope>NUCLEOTIDE SEQUENCE [LARGE SCALE GENOMIC DNA]</scope>
    <source>
        <strain evidence="12 13">OMI</strain>
    </source>
</reference>
<dbReference type="InterPro" id="IPR016454">
    <property type="entry name" value="Cysteine_dSase"/>
</dbReference>
<evidence type="ECO:0000256" key="9">
    <source>
        <dbReference type="ARBA" id="ARBA00023014"/>
    </source>
</evidence>
<feature type="domain" description="Aminotransferase class V" evidence="11">
    <location>
        <begin position="7"/>
        <end position="372"/>
    </location>
</feature>
<dbReference type="Proteomes" id="UP000221538">
    <property type="component" value="Unassembled WGS sequence"/>
</dbReference>
<dbReference type="Gene3D" id="3.40.640.10">
    <property type="entry name" value="Type I PLP-dependent aspartate aminotransferase-like (Major domain)"/>
    <property type="match status" value="1"/>
</dbReference>
<dbReference type="RefSeq" id="WP_099185368.1">
    <property type="nucleotide sequence ID" value="NZ_BEWI01000030.1"/>
</dbReference>
<dbReference type="InterPro" id="IPR015422">
    <property type="entry name" value="PyrdxlP-dep_Trfase_small"/>
</dbReference>
<evidence type="ECO:0000256" key="8">
    <source>
        <dbReference type="ARBA" id="ARBA00023004"/>
    </source>
</evidence>